<dbReference type="EMBL" id="SWBR01000004">
    <property type="protein sequence ID" value="TKC06551.1"/>
    <property type="molecule type" value="Genomic_DNA"/>
</dbReference>
<keyword evidence="2" id="KW-1185">Reference proteome</keyword>
<dbReference type="Proteomes" id="UP000309488">
    <property type="component" value="Unassembled WGS sequence"/>
</dbReference>
<dbReference type="RefSeq" id="WP_136842632.1">
    <property type="nucleotide sequence ID" value="NZ_SWBR01000004.1"/>
</dbReference>
<dbReference type="OrthoDB" id="8420922at2"/>
<dbReference type="AlphaFoldDB" id="A0A4U1CH10"/>
<comment type="caution">
    <text evidence="1">The sequence shown here is derived from an EMBL/GenBank/DDBJ whole genome shotgun (WGS) entry which is preliminary data.</text>
</comment>
<evidence type="ECO:0000313" key="1">
    <source>
        <dbReference type="EMBL" id="TKC06551.1"/>
    </source>
</evidence>
<reference evidence="1 2" key="1">
    <citation type="submission" date="2019-04" db="EMBL/GenBank/DDBJ databases">
        <title>Pedobacter sp. RP-3-22 sp. nov., isolated from Arctic soil.</title>
        <authorList>
            <person name="Dahal R.H."/>
            <person name="Kim D.-U."/>
        </authorList>
    </citation>
    <scope>NUCLEOTIDE SEQUENCE [LARGE SCALE GENOMIC DNA]</scope>
    <source>
        <strain evidence="1 2">RP-3-22</strain>
    </source>
</reference>
<dbReference type="Pfam" id="PF15610">
    <property type="entry name" value="PRTase_3"/>
    <property type="match status" value="1"/>
</dbReference>
<sequence length="278" mass="32762">MIPYTYSLHKIDNSTNFGFDPNAYSRFKFGDDLAARLFGTSLADGFIKYYLSENIINEQIVVISSPYSFIPTATFAMKNHFVSQLNRWLVEHGHHSIEETKVHRTITYKEDYGELSAEERMNLIGNDSFHIDKDFLKGKTLLFLDDIRITGSHERMILKMAKEYGLDNEIYMLYFAELINKNIHPSIENFLNYHEVKSIFDLEEIIDNGHFCFNTRIVKYILNTDSNSFVIFLERRNNEFINKLYDLSLGNNYHTIEAYVENLYLIKNYIKNNNYKLI</sequence>
<evidence type="ECO:0008006" key="3">
    <source>
        <dbReference type="Google" id="ProtNLM"/>
    </source>
</evidence>
<dbReference type="SUPFAM" id="SSF53271">
    <property type="entry name" value="PRTase-like"/>
    <property type="match status" value="1"/>
</dbReference>
<dbReference type="InterPro" id="IPR028944">
    <property type="entry name" value="PRTase_ComF-like"/>
</dbReference>
<accession>A0A4U1CH10</accession>
<organism evidence="1 2">
    <name type="scientific">Pedobacter polaris</name>
    <dbReference type="NCBI Taxonomy" id="2571273"/>
    <lineage>
        <taxon>Bacteria</taxon>
        <taxon>Pseudomonadati</taxon>
        <taxon>Bacteroidota</taxon>
        <taxon>Sphingobacteriia</taxon>
        <taxon>Sphingobacteriales</taxon>
        <taxon>Sphingobacteriaceae</taxon>
        <taxon>Pedobacter</taxon>
    </lineage>
</organism>
<protein>
    <recommendedName>
        <fullName evidence="3">PRTase ComF-like</fullName>
    </recommendedName>
</protein>
<dbReference type="InterPro" id="IPR029057">
    <property type="entry name" value="PRTase-like"/>
</dbReference>
<gene>
    <name evidence="1" type="ORF">FA048_15180</name>
</gene>
<proteinExistence type="predicted"/>
<evidence type="ECO:0000313" key="2">
    <source>
        <dbReference type="Proteomes" id="UP000309488"/>
    </source>
</evidence>
<name>A0A4U1CH10_9SPHI</name>